<dbReference type="EMBL" id="JABFUD020000023">
    <property type="protein sequence ID" value="KAI5061747.1"/>
    <property type="molecule type" value="Genomic_DNA"/>
</dbReference>
<feature type="compositionally biased region" description="Gly residues" evidence="1">
    <location>
        <begin position="53"/>
        <end position="62"/>
    </location>
</feature>
<evidence type="ECO:0000313" key="2">
    <source>
        <dbReference type="EMBL" id="KAI5061747.1"/>
    </source>
</evidence>
<name>A0A9D4Z5X9_ADICA</name>
<sequence>MLKIGHSRLGEKVSEDERAIGSKKGAQENSGVVEDSGCGNDERSHVGSVGKAENGGGGGVGEEVGDGEVDGVEAAYPHSGAAIAVHLHLHRLVGGGGAHSYRYLRLVDDQQRSLLRRLRRYLRRCSALPRLHQHHCRYSQHRAHHHCPRPYPLHVVPHCHAS</sequence>
<dbReference type="AlphaFoldDB" id="A0A9D4Z5X9"/>
<accession>A0A9D4Z5X9</accession>
<organism evidence="2 3">
    <name type="scientific">Adiantum capillus-veneris</name>
    <name type="common">Maidenhair fern</name>
    <dbReference type="NCBI Taxonomy" id="13818"/>
    <lineage>
        <taxon>Eukaryota</taxon>
        <taxon>Viridiplantae</taxon>
        <taxon>Streptophyta</taxon>
        <taxon>Embryophyta</taxon>
        <taxon>Tracheophyta</taxon>
        <taxon>Polypodiopsida</taxon>
        <taxon>Polypodiidae</taxon>
        <taxon>Polypodiales</taxon>
        <taxon>Pteridineae</taxon>
        <taxon>Pteridaceae</taxon>
        <taxon>Vittarioideae</taxon>
        <taxon>Adiantum</taxon>
    </lineage>
</organism>
<dbReference type="Proteomes" id="UP000886520">
    <property type="component" value="Chromosome 23"/>
</dbReference>
<gene>
    <name evidence="2" type="ORF">GOP47_0024252</name>
</gene>
<keyword evidence="3" id="KW-1185">Reference proteome</keyword>
<evidence type="ECO:0000313" key="3">
    <source>
        <dbReference type="Proteomes" id="UP000886520"/>
    </source>
</evidence>
<feature type="region of interest" description="Disordered" evidence="1">
    <location>
        <begin position="1"/>
        <end position="66"/>
    </location>
</feature>
<evidence type="ECO:0000256" key="1">
    <source>
        <dbReference type="SAM" id="MobiDB-lite"/>
    </source>
</evidence>
<feature type="compositionally biased region" description="Basic and acidic residues" evidence="1">
    <location>
        <begin position="8"/>
        <end position="20"/>
    </location>
</feature>
<proteinExistence type="predicted"/>
<protein>
    <submittedName>
        <fullName evidence="2">Uncharacterized protein</fullName>
    </submittedName>
</protein>
<comment type="caution">
    <text evidence="2">The sequence shown here is derived from an EMBL/GenBank/DDBJ whole genome shotgun (WGS) entry which is preliminary data.</text>
</comment>
<reference evidence="2" key="1">
    <citation type="submission" date="2021-01" db="EMBL/GenBank/DDBJ databases">
        <title>Adiantum capillus-veneris genome.</title>
        <authorList>
            <person name="Fang Y."/>
            <person name="Liao Q."/>
        </authorList>
    </citation>
    <scope>NUCLEOTIDE SEQUENCE</scope>
    <source>
        <strain evidence="2">H3</strain>
        <tissue evidence="2">Leaf</tissue>
    </source>
</reference>